<dbReference type="InterPro" id="IPR003938">
    <property type="entry name" value="K_chnl_volt-dep_EAG/ELK/ERG"/>
</dbReference>
<organism evidence="17">
    <name type="scientific">Guillardia theta</name>
    <name type="common">Cryptophyte</name>
    <name type="synonym">Cryptomonas phi</name>
    <dbReference type="NCBI Taxonomy" id="55529"/>
    <lineage>
        <taxon>Eukaryota</taxon>
        <taxon>Cryptophyceae</taxon>
        <taxon>Pyrenomonadales</taxon>
        <taxon>Geminigeraceae</taxon>
        <taxon>Guillardia</taxon>
    </lineage>
</organism>
<dbReference type="Pfam" id="PF00168">
    <property type="entry name" value="C2"/>
    <property type="match status" value="1"/>
</dbReference>
<dbReference type="SMART" id="SM00100">
    <property type="entry name" value="cNMP"/>
    <property type="match status" value="1"/>
</dbReference>
<feature type="transmembrane region" description="Helical" evidence="14">
    <location>
        <begin position="292"/>
        <end position="311"/>
    </location>
</feature>
<dbReference type="InterPro" id="IPR050818">
    <property type="entry name" value="KCNH_animal-type"/>
</dbReference>
<evidence type="ECO:0000256" key="6">
    <source>
        <dbReference type="ARBA" id="ARBA00022882"/>
    </source>
</evidence>
<evidence type="ECO:0000256" key="13">
    <source>
        <dbReference type="SAM" id="MobiDB-lite"/>
    </source>
</evidence>
<feature type="coiled-coil region" evidence="12">
    <location>
        <begin position="981"/>
        <end position="1008"/>
    </location>
</feature>
<evidence type="ECO:0000256" key="9">
    <source>
        <dbReference type="ARBA" id="ARBA00023065"/>
    </source>
</evidence>
<reference evidence="17" key="1">
    <citation type="submission" date="2021-01" db="EMBL/GenBank/DDBJ databases">
        <authorList>
            <person name="Corre E."/>
            <person name="Pelletier E."/>
            <person name="Niang G."/>
            <person name="Scheremetjew M."/>
            <person name="Finn R."/>
            <person name="Kale V."/>
            <person name="Holt S."/>
            <person name="Cochrane G."/>
            <person name="Meng A."/>
            <person name="Brown T."/>
            <person name="Cohen L."/>
        </authorList>
    </citation>
    <scope>NUCLEOTIDE SEQUENCE</scope>
    <source>
        <strain evidence="17">CCMP 2712</strain>
    </source>
</reference>
<evidence type="ECO:0000256" key="1">
    <source>
        <dbReference type="ARBA" id="ARBA00004141"/>
    </source>
</evidence>
<keyword evidence="4 14" id="KW-0812">Transmembrane</keyword>
<dbReference type="CDD" id="cd00038">
    <property type="entry name" value="CAP_ED"/>
    <property type="match status" value="1"/>
</dbReference>
<feature type="transmembrane region" description="Helical" evidence="14">
    <location>
        <begin position="71"/>
        <end position="90"/>
    </location>
</feature>
<keyword evidence="6" id="KW-0851">Voltage-gated channel</keyword>
<dbReference type="GO" id="GO:0042391">
    <property type="term" value="P:regulation of membrane potential"/>
    <property type="evidence" value="ECO:0007669"/>
    <property type="project" value="TreeGrafter"/>
</dbReference>
<dbReference type="GO" id="GO:0034702">
    <property type="term" value="C:monoatomic ion channel complex"/>
    <property type="evidence" value="ECO:0007669"/>
    <property type="project" value="UniProtKB-KW"/>
</dbReference>
<dbReference type="Gene3D" id="1.10.287.70">
    <property type="match status" value="1"/>
</dbReference>
<dbReference type="EMBL" id="HBKN01045776">
    <property type="protein sequence ID" value="CAE2335396.1"/>
    <property type="molecule type" value="Transcribed_RNA"/>
</dbReference>
<keyword evidence="8 14" id="KW-1133">Transmembrane helix</keyword>
<dbReference type="Gene3D" id="2.60.120.10">
    <property type="entry name" value="Jelly Rolls"/>
    <property type="match status" value="1"/>
</dbReference>
<dbReference type="GO" id="GO:0005886">
    <property type="term" value="C:plasma membrane"/>
    <property type="evidence" value="ECO:0007669"/>
    <property type="project" value="TreeGrafter"/>
</dbReference>
<evidence type="ECO:0000256" key="10">
    <source>
        <dbReference type="ARBA" id="ARBA00023136"/>
    </source>
</evidence>
<dbReference type="Gene3D" id="2.60.40.150">
    <property type="entry name" value="C2 domain"/>
    <property type="match status" value="1"/>
</dbReference>
<comment type="subcellular location">
    <subcellularLocation>
        <location evidence="1">Membrane</location>
        <topology evidence="1">Multi-pass membrane protein</topology>
    </subcellularLocation>
</comment>
<evidence type="ECO:0000256" key="5">
    <source>
        <dbReference type="ARBA" id="ARBA00022826"/>
    </source>
</evidence>
<feature type="compositionally biased region" description="Polar residues" evidence="13">
    <location>
        <begin position="906"/>
        <end position="921"/>
    </location>
</feature>
<keyword evidence="7" id="KW-0630">Potassium</keyword>
<feature type="transmembrane region" description="Helical" evidence="14">
    <location>
        <begin position="230"/>
        <end position="255"/>
    </location>
</feature>
<keyword evidence="9" id="KW-0406">Ion transport</keyword>
<evidence type="ECO:0008006" key="18">
    <source>
        <dbReference type="Google" id="ProtNLM"/>
    </source>
</evidence>
<evidence type="ECO:0000256" key="14">
    <source>
        <dbReference type="SAM" id="Phobius"/>
    </source>
</evidence>
<feature type="region of interest" description="Disordered" evidence="13">
    <location>
        <begin position="1020"/>
        <end position="1044"/>
    </location>
</feature>
<dbReference type="Gene3D" id="1.10.287.630">
    <property type="entry name" value="Helix hairpin bin"/>
    <property type="match status" value="1"/>
</dbReference>
<feature type="transmembrane region" description="Helical" evidence="14">
    <location>
        <begin position="323"/>
        <end position="347"/>
    </location>
</feature>
<keyword evidence="5" id="KW-0631">Potassium channel</keyword>
<dbReference type="AlphaFoldDB" id="A0A7S4PHK4"/>
<dbReference type="PROSITE" id="PS50042">
    <property type="entry name" value="CNMP_BINDING_3"/>
    <property type="match status" value="1"/>
</dbReference>
<keyword evidence="11" id="KW-0407">Ion channel</keyword>
<dbReference type="InterPro" id="IPR005821">
    <property type="entry name" value="Ion_trans_dom"/>
</dbReference>
<dbReference type="CDD" id="cd00030">
    <property type="entry name" value="C2"/>
    <property type="match status" value="1"/>
</dbReference>
<keyword evidence="2" id="KW-0813">Transport</keyword>
<dbReference type="SMART" id="SM00239">
    <property type="entry name" value="C2"/>
    <property type="match status" value="1"/>
</dbReference>
<feature type="transmembrane region" description="Helical" evidence="14">
    <location>
        <begin position="110"/>
        <end position="129"/>
    </location>
</feature>
<gene>
    <name evidence="17" type="ORF">GTHE00462_LOCUS35827</name>
</gene>
<keyword evidence="3" id="KW-0633">Potassium transport</keyword>
<dbReference type="InterPro" id="IPR014710">
    <property type="entry name" value="RmlC-like_jellyroll"/>
</dbReference>
<feature type="domain" description="C2" evidence="15">
    <location>
        <begin position="586"/>
        <end position="709"/>
    </location>
</feature>
<dbReference type="SUPFAM" id="SSF51206">
    <property type="entry name" value="cAMP-binding domain-like"/>
    <property type="match status" value="1"/>
</dbReference>
<dbReference type="InterPro" id="IPR035892">
    <property type="entry name" value="C2_domain_sf"/>
</dbReference>
<dbReference type="InterPro" id="IPR000595">
    <property type="entry name" value="cNMP-bd_dom"/>
</dbReference>
<feature type="region of interest" description="Disordered" evidence="13">
    <location>
        <begin position="784"/>
        <end position="815"/>
    </location>
</feature>
<evidence type="ECO:0000256" key="11">
    <source>
        <dbReference type="ARBA" id="ARBA00023303"/>
    </source>
</evidence>
<evidence type="ECO:0000256" key="7">
    <source>
        <dbReference type="ARBA" id="ARBA00022958"/>
    </source>
</evidence>
<keyword evidence="12" id="KW-0175">Coiled coil</keyword>
<feature type="region of interest" description="Disordered" evidence="13">
    <location>
        <begin position="860"/>
        <end position="969"/>
    </location>
</feature>
<dbReference type="PANTHER" id="PTHR10217:SF435">
    <property type="entry name" value="POTASSIUM VOLTAGE-GATED CHANNEL PROTEIN EAG"/>
    <property type="match status" value="1"/>
</dbReference>
<evidence type="ECO:0000256" key="12">
    <source>
        <dbReference type="SAM" id="Coils"/>
    </source>
</evidence>
<sequence length="1044" mass="118244">MKMKRKSKETRAHSEALERIQGHLLDVGCDLKLYRGSATKLFEYMPNHTSSDIMKTPLPFLIFHPFANMRLAWDIIIMLLLVWNMIVIPLRIAFENASSCESSFLKQDTIFYVDFAMDLIFMIDVPVTFRTAFLDKKPDTGEVELVTNWMAIARRYAKGVLFIDIVSSIPFDLILLSFCDGQGNIGPNGVFRSPKMLKLIRLVRLVRLLRMSRMRVFLMKIKDRLSINPGLLRLLQFIALMLIILHYNACVAFFLGEIFLDQSTQSWTVDKELYAVVGGRSGLYPVHDMEMWQQYVVSFYWTITTLTTVGWGDITPKTTPEVVFTILVLIEGGAAFSYMVGNMATLINKINPRQLRYKESMAVWEDFMHRENLPTYLRQKIRAYKNYKYTKPLASLPEFAKEELSRTMLREIVSAVYSEHLKSFKMFKGLPEQSLMELALVLKPIQVSPGEVLYREGQLGNCMYFLHSGEVELNMLLMTEKAKKEHGVRKIENTVLSEESDLSGEWVANISSDARTFSWRVNRHSASTCFGENCLTSDARLSTAITRTWCVLFILERDKLYQIQKRDPDLEVVLRRMKRAKASRLMKYVRRVIQGARASALNNGIVLLEVLEASELPKMDAFFGKVDAYCKIWLGSRQEASKRVFQTSVVYSSFDPKWNETFLFPMYESSMQISITVWDHDLVGDDEVVGRVNVDIRDIVRQCRETGTTQDVSMTLHILKVDEQLRELKSSVKGYRGKHSKLSLRIKCIPAGQEGGLKLETRTTSGGLEKGSSTLQLTRIRGMQESESQSQLEVGQGEGQAERKEGTKASGFSERRASVQEISEIRDMEAHPKLLDNVLLLGTVSQMTGRSLYAYEVSSVDAVTSSSVDERREPDEGEGMGASVSIGAKTGEASTKEEASEISEPSGVQQQHLPPINQTRDVQGGEAAARRSQNAEGEAERMEVHKEGGEEDGQVDRMKRSSSRTTHEDGVDYKALFFSLLRSVERERREADEELEEFRVRLEALESLCCARLRIVDEAGNSKASGSEEDPAACARLPSSSSNN</sequence>
<evidence type="ECO:0000313" key="17">
    <source>
        <dbReference type="EMBL" id="CAE2335396.1"/>
    </source>
</evidence>
<dbReference type="Pfam" id="PF00520">
    <property type="entry name" value="Ion_trans"/>
    <property type="match status" value="1"/>
</dbReference>
<evidence type="ECO:0000256" key="8">
    <source>
        <dbReference type="ARBA" id="ARBA00022989"/>
    </source>
</evidence>
<evidence type="ECO:0000256" key="2">
    <source>
        <dbReference type="ARBA" id="ARBA00022448"/>
    </source>
</evidence>
<feature type="domain" description="Cyclic nucleotide-binding" evidence="16">
    <location>
        <begin position="426"/>
        <end position="473"/>
    </location>
</feature>
<keyword evidence="10 14" id="KW-0472">Membrane</keyword>
<protein>
    <recommendedName>
        <fullName evidence="18">Cyclic nucleotide-binding domain-containing protein</fullName>
    </recommendedName>
</protein>
<name>A0A7S4PHK4_GUITH</name>
<proteinExistence type="predicted"/>
<evidence type="ECO:0000259" key="16">
    <source>
        <dbReference type="PROSITE" id="PS50042"/>
    </source>
</evidence>
<dbReference type="InterPro" id="IPR018490">
    <property type="entry name" value="cNMP-bd_dom_sf"/>
</dbReference>
<evidence type="ECO:0000256" key="4">
    <source>
        <dbReference type="ARBA" id="ARBA00022692"/>
    </source>
</evidence>
<dbReference type="PROSITE" id="PS50004">
    <property type="entry name" value="C2"/>
    <property type="match status" value="1"/>
</dbReference>
<accession>A0A7S4PHK4</accession>
<dbReference type="PRINTS" id="PR01463">
    <property type="entry name" value="EAGCHANLFMLY"/>
</dbReference>
<feature type="compositionally biased region" description="Basic and acidic residues" evidence="13">
    <location>
        <begin position="938"/>
        <end position="969"/>
    </location>
</feature>
<dbReference type="InterPro" id="IPR000008">
    <property type="entry name" value="C2_dom"/>
</dbReference>
<dbReference type="SUPFAM" id="SSF81324">
    <property type="entry name" value="Voltage-gated potassium channels"/>
    <property type="match status" value="1"/>
</dbReference>
<dbReference type="SUPFAM" id="SSF49562">
    <property type="entry name" value="C2 domain (Calcium/lipid-binding domain, CaLB)"/>
    <property type="match status" value="1"/>
</dbReference>
<feature type="compositionally biased region" description="Basic and acidic residues" evidence="13">
    <location>
        <begin position="800"/>
        <end position="815"/>
    </location>
</feature>
<evidence type="ECO:0000256" key="3">
    <source>
        <dbReference type="ARBA" id="ARBA00022538"/>
    </source>
</evidence>
<dbReference type="FunFam" id="1.10.287.70:FF:000123">
    <property type="entry name" value="Potassium channel KAT3"/>
    <property type="match status" value="1"/>
</dbReference>
<dbReference type="PANTHER" id="PTHR10217">
    <property type="entry name" value="VOLTAGE AND LIGAND GATED POTASSIUM CHANNEL"/>
    <property type="match status" value="1"/>
</dbReference>
<evidence type="ECO:0000259" key="15">
    <source>
        <dbReference type="PROSITE" id="PS50004"/>
    </source>
</evidence>
<dbReference type="GO" id="GO:0005249">
    <property type="term" value="F:voltage-gated potassium channel activity"/>
    <property type="evidence" value="ECO:0007669"/>
    <property type="project" value="InterPro"/>
</dbReference>